<evidence type="ECO:0000256" key="9">
    <source>
        <dbReference type="ARBA" id="ARBA00023306"/>
    </source>
</evidence>
<dbReference type="AlphaFoldDB" id="A0A0F9TSG6"/>
<accession>A0A0F9TSG6</accession>
<sequence length="152" mass="16487">MEASENLWIATAIALAVGIVVGIVLTQISRRVGGGNSSSSQAQLESLQLRFEEYQQEVAAHFKTTANLAGRLNRSYQDIQEHLTHGAIDLAPDDMTRQRLLAALEQDAPVTPGSRKQNEGAFDSLEPPRDYAPKDGGAPGTLSENYGIKRKL</sequence>
<keyword evidence="4" id="KW-0132">Cell division</keyword>
<dbReference type="InterPro" id="IPR009386">
    <property type="entry name" value="ZapG-like"/>
</dbReference>
<organism evidence="13">
    <name type="scientific">marine sediment metagenome</name>
    <dbReference type="NCBI Taxonomy" id="412755"/>
    <lineage>
        <taxon>unclassified sequences</taxon>
        <taxon>metagenomes</taxon>
        <taxon>ecological metagenomes</taxon>
    </lineage>
</organism>
<protein>
    <submittedName>
        <fullName evidence="13">Uncharacterized protein</fullName>
    </submittedName>
</protein>
<evidence type="ECO:0000256" key="1">
    <source>
        <dbReference type="ARBA" id="ARBA00004377"/>
    </source>
</evidence>
<keyword evidence="7 12" id="KW-1133">Transmembrane helix</keyword>
<dbReference type="GO" id="GO:0005886">
    <property type="term" value="C:plasma membrane"/>
    <property type="evidence" value="ECO:0007669"/>
    <property type="project" value="UniProtKB-SubCell"/>
</dbReference>
<evidence type="ECO:0000256" key="8">
    <source>
        <dbReference type="ARBA" id="ARBA00023136"/>
    </source>
</evidence>
<dbReference type="EMBL" id="LAZR01000177">
    <property type="protein sequence ID" value="KKN83990.1"/>
    <property type="molecule type" value="Genomic_DNA"/>
</dbReference>
<keyword evidence="8 12" id="KW-0472">Membrane</keyword>
<dbReference type="GO" id="GO:0051301">
    <property type="term" value="P:cell division"/>
    <property type="evidence" value="ECO:0007669"/>
    <property type="project" value="UniProtKB-KW"/>
</dbReference>
<dbReference type="GO" id="GO:0008360">
    <property type="term" value="P:regulation of cell shape"/>
    <property type="evidence" value="ECO:0007669"/>
    <property type="project" value="UniProtKB-KW"/>
</dbReference>
<evidence type="ECO:0000313" key="13">
    <source>
        <dbReference type="EMBL" id="KKN83990.1"/>
    </source>
</evidence>
<keyword evidence="9" id="KW-0131">Cell cycle</keyword>
<keyword evidence="10" id="KW-0175">Coiled coil</keyword>
<evidence type="ECO:0000256" key="2">
    <source>
        <dbReference type="ARBA" id="ARBA00022475"/>
    </source>
</evidence>
<name>A0A0F9TSG6_9ZZZZ</name>
<keyword evidence="2" id="KW-1003">Cell membrane</keyword>
<evidence type="ECO:0000256" key="12">
    <source>
        <dbReference type="SAM" id="Phobius"/>
    </source>
</evidence>
<evidence type="ECO:0000256" key="6">
    <source>
        <dbReference type="ARBA" id="ARBA00022960"/>
    </source>
</evidence>
<dbReference type="PANTHER" id="PTHR39579">
    <property type="entry name" value="INNER MEMBRANE PROTEIN YHCB"/>
    <property type="match status" value="1"/>
</dbReference>
<feature type="transmembrane region" description="Helical" evidence="12">
    <location>
        <begin position="6"/>
        <end position="25"/>
    </location>
</feature>
<proteinExistence type="predicted"/>
<evidence type="ECO:0000256" key="11">
    <source>
        <dbReference type="SAM" id="MobiDB-lite"/>
    </source>
</evidence>
<evidence type="ECO:0000256" key="7">
    <source>
        <dbReference type="ARBA" id="ARBA00022989"/>
    </source>
</evidence>
<gene>
    <name evidence="13" type="ORF">LCGC14_0293190</name>
</gene>
<dbReference type="Pfam" id="PF06295">
    <property type="entry name" value="ZapG-like"/>
    <property type="match status" value="1"/>
</dbReference>
<keyword evidence="6" id="KW-0133">Cell shape</keyword>
<evidence type="ECO:0000256" key="3">
    <source>
        <dbReference type="ARBA" id="ARBA00022519"/>
    </source>
</evidence>
<keyword evidence="3" id="KW-0997">Cell inner membrane</keyword>
<evidence type="ECO:0000256" key="4">
    <source>
        <dbReference type="ARBA" id="ARBA00022618"/>
    </source>
</evidence>
<reference evidence="13" key="1">
    <citation type="journal article" date="2015" name="Nature">
        <title>Complex archaea that bridge the gap between prokaryotes and eukaryotes.</title>
        <authorList>
            <person name="Spang A."/>
            <person name="Saw J.H."/>
            <person name="Jorgensen S.L."/>
            <person name="Zaremba-Niedzwiedzka K."/>
            <person name="Martijn J."/>
            <person name="Lind A.E."/>
            <person name="van Eijk R."/>
            <person name="Schleper C."/>
            <person name="Guy L."/>
            <person name="Ettema T.J."/>
        </authorList>
    </citation>
    <scope>NUCLEOTIDE SEQUENCE</scope>
</reference>
<comment type="subcellular location">
    <subcellularLocation>
        <location evidence="1">Cell inner membrane</location>
        <topology evidence="1">Single-pass membrane protein</topology>
    </subcellularLocation>
</comment>
<keyword evidence="5 12" id="KW-0812">Transmembrane</keyword>
<feature type="region of interest" description="Disordered" evidence="11">
    <location>
        <begin position="105"/>
        <end position="152"/>
    </location>
</feature>
<evidence type="ECO:0000256" key="10">
    <source>
        <dbReference type="SAM" id="Coils"/>
    </source>
</evidence>
<dbReference type="PANTHER" id="PTHR39579:SF1">
    <property type="entry name" value="INNER MEMBRANE PROTEIN YHCB"/>
    <property type="match status" value="1"/>
</dbReference>
<comment type="caution">
    <text evidence="13">The sequence shown here is derived from an EMBL/GenBank/DDBJ whole genome shotgun (WGS) entry which is preliminary data.</text>
</comment>
<evidence type="ECO:0000256" key="5">
    <source>
        <dbReference type="ARBA" id="ARBA00022692"/>
    </source>
</evidence>
<feature type="coiled-coil region" evidence="10">
    <location>
        <begin position="37"/>
        <end position="64"/>
    </location>
</feature>